<evidence type="ECO:0000256" key="5">
    <source>
        <dbReference type="ARBA" id="ARBA00022553"/>
    </source>
</evidence>
<name>A0ABW4H620_9LACO</name>
<dbReference type="EC" id="2.7.13.3" evidence="3"/>
<keyword evidence="8" id="KW-0418">Kinase</keyword>
<dbReference type="PROSITE" id="PS50885">
    <property type="entry name" value="HAMP"/>
    <property type="match status" value="1"/>
</dbReference>
<dbReference type="RefSeq" id="WP_191988631.1">
    <property type="nucleotide sequence ID" value="NZ_JBHTOM010000015.1"/>
</dbReference>
<dbReference type="InterPro" id="IPR003661">
    <property type="entry name" value="HisK_dim/P_dom"/>
</dbReference>
<dbReference type="SUPFAM" id="SSF47384">
    <property type="entry name" value="Homodimeric domain of signal transducing histidine kinase"/>
    <property type="match status" value="1"/>
</dbReference>
<comment type="catalytic activity">
    <reaction evidence="1">
        <text>ATP + protein L-histidine = ADP + protein N-phospho-L-histidine.</text>
        <dbReference type="EC" id="2.7.13.3"/>
    </reaction>
</comment>
<organism evidence="16 17">
    <name type="scientific">Levilactobacillus fuyuanensis</name>
    <dbReference type="NCBI Taxonomy" id="2486022"/>
    <lineage>
        <taxon>Bacteria</taxon>
        <taxon>Bacillati</taxon>
        <taxon>Bacillota</taxon>
        <taxon>Bacilli</taxon>
        <taxon>Lactobacillales</taxon>
        <taxon>Lactobacillaceae</taxon>
        <taxon>Levilactobacillus</taxon>
    </lineage>
</organism>
<dbReference type="SUPFAM" id="SSF55874">
    <property type="entry name" value="ATPase domain of HSP90 chaperone/DNA topoisomerase II/histidine kinase"/>
    <property type="match status" value="1"/>
</dbReference>
<evidence type="ECO:0000256" key="4">
    <source>
        <dbReference type="ARBA" id="ARBA00015735"/>
    </source>
</evidence>
<dbReference type="Gene3D" id="1.10.287.130">
    <property type="match status" value="1"/>
</dbReference>
<evidence type="ECO:0000313" key="17">
    <source>
        <dbReference type="Proteomes" id="UP001597195"/>
    </source>
</evidence>
<dbReference type="Gene3D" id="6.10.340.10">
    <property type="match status" value="1"/>
</dbReference>
<protein>
    <recommendedName>
        <fullName evidence="4">Signal transduction histidine-protein kinase ArlS</fullName>
        <ecNumber evidence="3">2.7.13.3</ecNumber>
    </recommendedName>
</protein>
<sequence length="555" mass="62508">MKSINIEERDAAEEEEPKQKKGFRFSLKWEWTLSTAFGVLIIFAAIVFLIFSSFMTVLMRQEKTHVADSLNVVVERLSNQSETLTDSQVDQLLRPRNVLADETSGSQQGAPYNNAVVTTLARDSQTVTVYDTAGKALFSTGDTTAAFKAVGKQRIAVTTLNHRKHLVGRMPIHSKENDSLLGYVQVTDNLKDYRATQVKLFQVAIVLGLIAGLAVAILSYILASFLLRPVEAIRETIHAVRDDPQTDKRVPEIRHTDELSDLGNLFNGMLDTTQGYMDQQQQFVEDVSHELRTPVAIIQGHMEMLDRWGKDDPEVLDESIKASLQETKRMKSLVQEMLDLQRAEQIEVNYTNEVTDVSEVVQQVYDNFKMIHPDFVFILDDDVQRPVQAQVYRNHLEQILIILLDNAVKYTQTRKEIHLTFESDSRNVEVAVQDFGEGISQENRDRVFNRFYRVDKARSRTKGGNGLGLAIAKRLIEAYHGKITIESAVGYGSVFRISLPILSDEDARILNEKKERVQAEANDTGIPGIKSALLEDSPHDDAAANTDDSDSHDAK</sequence>
<dbReference type="Pfam" id="PF02518">
    <property type="entry name" value="HATPase_c"/>
    <property type="match status" value="1"/>
</dbReference>
<dbReference type="InterPro" id="IPR036890">
    <property type="entry name" value="HATPase_C_sf"/>
</dbReference>
<keyword evidence="7 13" id="KW-0812">Transmembrane</keyword>
<evidence type="ECO:0000313" key="16">
    <source>
        <dbReference type="EMBL" id="MFD1549982.1"/>
    </source>
</evidence>
<evidence type="ECO:0000256" key="8">
    <source>
        <dbReference type="ARBA" id="ARBA00022777"/>
    </source>
</evidence>
<dbReference type="Pfam" id="PF00672">
    <property type="entry name" value="HAMP"/>
    <property type="match status" value="1"/>
</dbReference>
<evidence type="ECO:0000256" key="11">
    <source>
        <dbReference type="ARBA" id="ARBA00023136"/>
    </source>
</evidence>
<feature type="domain" description="HAMP" evidence="15">
    <location>
        <begin position="224"/>
        <end position="278"/>
    </location>
</feature>
<dbReference type="Gene3D" id="3.30.565.10">
    <property type="entry name" value="Histidine kinase-like ATPase, C-terminal domain"/>
    <property type="match status" value="1"/>
</dbReference>
<keyword evidence="5" id="KW-0597">Phosphoprotein</keyword>
<keyword evidence="6" id="KW-0808">Transferase</keyword>
<evidence type="ECO:0000256" key="2">
    <source>
        <dbReference type="ARBA" id="ARBA00004141"/>
    </source>
</evidence>
<comment type="subcellular location">
    <subcellularLocation>
        <location evidence="2">Membrane</location>
        <topology evidence="2">Multi-pass membrane protein</topology>
    </subcellularLocation>
</comment>
<keyword evidence="10" id="KW-0902">Two-component regulatory system</keyword>
<keyword evidence="17" id="KW-1185">Reference proteome</keyword>
<dbReference type="InterPro" id="IPR003594">
    <property type="entry name" value="HATPase_dom"/>
</dbReference>
<evidence type="ECO:0000256" key="9">
    <source>
        <dbReference type="ARBA" id="ARBA00022989"/>
    </source>
</evidence>
<evidence type="ECO:0000256" key="12">
    <source>
        <dbReference type="SAM" id="MobiDB-lite"/>
    </source>
</evidence>
<feature type="region of interest" description="Disordered" evidence="12">
    <location>
        <begin position="517"/>
        <end position="555"/>
    </location>
</feature>
<evidence type="ECO:0000259" key="14">
    <source>
        <dbReference type="PROSITE" id="PS50109"/>
    </source>
</evidence>
<keyword evidence="11 13" id="KW-0472">Membrane</keyword>
<evidence type="ECO:0000259" key="15">
    <source>
        <dbReference type="PROSITE" id="PS50885"/>
    </source>
</evidence>
<dbReference type="Pfam" id="PF00512">
    <property type="entry name" value="HisKA"/>
    <property type="match status" value="1"/>
</dbReference>
<dbReference type="InterPro" id="IPR003660">
    <property type="entry name" value="HAMP_dom"/>
</dbReference>
<dbReference type="PRINTS" id="PR00344">
    <property type="entry name" value="BCTRLSENSOR"/>
</dbReference>
<dbReference type="GO" id="GO:0005524">
    <property type="term" value="F:ATP binding"/>
    <property type="evidence" value="ECO:0007669"/>
    <property type="project" value="UniProtKB-KW"/>
</dbReference>
<dbReference type="CDD" id="cd00082">
    <property type="entry name" value="HisKA"/>
    <property type="match status" value="1"/>
</dbReference>
<dbReference type="Proteomes" id="UP001597195">
    <property type="component" value="Unassembled WGS sequence"/>
</dbReference>
<gene>
    <name evidence="16" type="ORF">ACFQ5T_09855</name>
</gene>
<comment type="caution">
    <text evidence="16">The sequence shown here is derived from an EMBL/GenBank/DDBJ whole genome shotgun (WGS) entry which is preliminary data.</text>
</comment>
<dbReference type="SMART" id="SM00387">
    <property type="entry name" value="HATPase_c"/>
    <property type="match status" value="1"/>
</dbReference>
<evidence type="ECO:0000256" key="6">
    <source>
        <dbReference type="ARBA" id="ARBA00022679"/>
    </source>
</evidence>
<proteinExistence type="predicted"/>
<dbReference type="InterPro" id="IPR004358">
    <property type="entry name" value="Sig_transdc_His_kin-like_C"/>
</dbReference>
<dbReference type="EMBL" id="JBHTOM010000015">
    <property type="protein sequence ID" value="MFD1549982.1"/>
    <property type="molecule type" value="Genomic_DNA"/>
</dbReference>
<keyword evidence="9 13" id="KW-1133">Transmembrane helix</keyword>
<reference evidence="17" key="1">
    <citation type="journal article" date="2019" name="Int. J. Syst. Evol. Microbiol.">
        <title>The Global Catalogue of Microorganisms (GCM) 10K type strain sequencing project: providing services to taxonomists for standard genome sequencing and annotation.</title>
        <authorList>
            <consortium name="The Broad Institute Genomics Platform"/>
            <consortium name="The Broad Institute Genome Sequencing Center for Infectious Disease"/>
            <person name="Wu L."/>
            <person name="Ma J."/>
        </authorList>
    </citation>
    <scope>NUCLEOTIDE SEQUENCE [LARGE SCALE GENOMIC DNA]</scope>
    <source>
        <strain evidence="17">CCM 8906</strain>
    </source>
</reference>
<evidence type="ECO:0000256" key="3">
    <source>
        <dbReference type="ARBA" id="ARBA00012438"/>
    </source>
</evidence>
<feature type="domain" description="Histidine kinase" evidence="14">
    <location>
        <begin position="286"/>
        <end position="503"/>
    </location>
</feature>
<dbReference type="InterPro" id="IPR050398">
    <property type="entry name" value="HssS/ArlS-like"/>
</dbReference>
<dbReference type="PANTHER" id="PTHR45528">
    <property type="entry name" value="SENSOR HISTIDINE KINASE CPXA"/>
    <property type="match status" value="1"/>
</dbReference>
<accession>A0ABW4H620</accession>
<dbReference type="PANTHER" id="PTHR45528:SF12">
    <property type="entry name" value="SENSOR HISTIDINE KINASE ARSS"/>
    <property type="match status" value="1"/>
</dbReference>
<feature type="transmembrane region" description="Helical" evidence="13">
    <location>
        <begin position="31"/>
        <end position="51"/>
    </location>
</feature>
<feature type="transmembrane region" description="Helical" evidence="13">
    <location>
        <begin position="200"/>
        <end position="227"/>
    </location>
</feature>
<evidence type="ECO:0000256" key="1">
    <source>
        <dbReference type="ARBA" id="ARBA00000085"/>
    </source>
</evidence>
<evidence type="ECO:0000256" key="10">
    <source>
        <dbReference type="ARBA" id="ARBA00023012"/>
    </source>
</evidence>
<dbReference type="InterPro" id="IPR041610">
    <property type="entry name" value="ArlS_N"/>
</dbReference>
<dbReference type="InterPro" id="IPR005467">
    <property type="entry name" value="His_kinase_dom"/>
</dbReference>
<keyword evidence="16" id="KW-0547">Nucleotide-binding</keyword>
<dbReference type="PROSITE" id="PS50109">
    <property type="entry name" value="HIS_KIN"/>
    <property type="match status" value="1"/>
</dbReference>
<dbReference type="SMART" id="SM00304">
    <property type="entry name" value="HAMP"/>
    <property type="match status" value="1"/>
</dbReference>
<dbReference type="Pfam" id="PF18719">
    <property type="entry name" value="ArlS_N"/>
    <property type="match status" value="1"/>
</dbReference>
<evidence type="ECO:0000256" key="7">
    <source>
        <dbReference type="ARBA" id="ARBA00022692"/>
    </source>
</evidence>
<dbReference type="InterPro" id="IPR036097">
    <property type="entry name" value="HisK_dim/P_sf"/>
</dbReference>
<dbReference type="SMART" id="SM00388">
    <property type="entry name" value="HisKA"/>
    <property type="match status" value="1"/>
</dbReference>
<keyword evidence="16" id="KW-0067">ATP-binding</keyword>
<evidence type="ECO:0000256" key="13">
    <source>
        <dbReference type="SAM" id="Phobius"/>
    </source>
</evidence>